<gene>
    <name evidence="1" type="ORF">RJT34_20582</name>
</gene>
<comment type="caution">
    <text evidence="1">The sequence shown here is derived from an EMBL/GenBank/DDBJ whole genome shotgun (WGS) entry which is preliminary data.</text>
</comment>
<sequence length="77" mass="8005">MDPSVPVPLPPSVSLPLCPSIEAVLSSTACSFPYCALSNSTSSLSPFLPLSLELSPTPCSFRQHSILVPVPPSPLSL</sequence>
<accession>A0AAN9P5X4</accession>
<name>A0AAN9P5X4_CLITE</name>
<dbReference type="EMBL" id="JAYKXN010000005">
    <property type="protein sequence ID" value="KAK7285801.1"/>
    <property type="molecule type" value="Genomic_DNA"/>
</dbReference>
<evidence type="ECO:0000313" key="2">
    <source>
        <dbReference type="Proteomes" id="UP001359559"/>
    </source>
</evidence>
<proteinExistence type="predicted"/>
<evidence type="ECO:0000313" key="1">
    <source>
        <dbReference type="EMBL" id="KAK7285801.1"/>
    </source>
</evidence>
<reference evidence="1 2" key="1">
    <citation type="submission" date="2024-01" db="EMBL/GenBank/DDBJ databases">
        <title>The genomes of 5 underutilized Papilionoideae crops provide insights into root nodulation and disease resistance.</title>
        <authorList>
            <person name="Yuan L."/>
        </authorList>
    </citation>
    <scope>NUCLEOTIDE SEQUENCE [LARGE SCALE GENOMIC DNA]</scope>
    <source>
        <strain evidence="1">LY-2023</strain>
        <tissue evidence="1">Leaf</tissue>
    </source>
</reference>
<protein>
    <submittedName>
        <fullName evidence="1">Uncharacterized protein</fullName>
    </submittedName>
</protein>
<dbReference type="AlphaFoldDB" id="A0AAN9P5X4"/>
<organism evidence="1 2">
    <name type="scientific">Clitoria ternatea</name>
    <name type="common">Butterfly pea</name>
    <dbReference type="NCBI Taxonomy" id="43366"/>
    <lineage>
        <taxon>Eukaryota</taxon>
        <taxon>Viridiplantae</taxon>
        <taxon>Streptophyta</taxon>
        <taxon>Embryophyta</taxon>
        <taxon>Tracheophyta</taxon>
        <taxon>Spermatophyta</taxon>
        <taxon>Magnoliopsida</taxon>
        <taxon>eudicotyledons</taxon>
        <taxon>Gunneridae</taxon>
        <taxon>Pentapetalae</taxon>
        <taxon>rosids</taxon>
        <taxon>fabids</taxon>
        <taxon>Fabales</taxon>
        <taxon>Fabaceae</taxon>
        <taxon>Papilionoideae</taxon>
        <taxon>50 kb inversion clade</taxon>
        <taxon>NPAAA clade</taxon>
        <taxon>indigoferoid/millettioid clade</taxon>
        <taxon>Phaseoleae</taxon>
        <taxon>Clitoria</taxon>
    </lineage>
</organism>
<dbReference type="Proteomes" id="UP001359559">
    <property type="component" value="Unassembled WGS sequence"/>
</dbReference>
<keyword evidence="2" id="KW-1185">Reference proteome</keyword>